<dbReference type="AlphaFoldDB" id="A0AAD6UPP8"/>
<organism evidence="3 4">
    <name type="scientific">Mycena pura</name>
    <dbReference type="NCBI Taxonomy" id="153505"/>
    <lineage>
        <taxon>Eukaryota</taxon>
        <taxon>Fungi</taxon>
        <taxon>Dikarya</taxon>
        <taxon>Basidiomycota</taxon>
        <taxon>Agaricomycotina</taxon>
        <taxon>Agaricomycetes</taxon>
        <taxon>Agaricomycetidae</taxon>
        <taxon>Agaricales</taxon>
        <taxon>Marasmiineae</taxon>
        <taxon>Mycenaceae</taxon>
        <taxon>Mycena</taxon>
    </lineage>
</organism>
<feature type="region of interest" description="Disordered" evidence="2">
    <location>
        <begin position="117"/>
        <end position="148"/>
    </location>
</feature>
<evidence type="ECO:0000256" key="2">
    <source>
        <dbReference type="SAM" id="MobiDB-lite"/>
    </source>
</evidence>
<accession>A0AAD6UPP8</accession>
<evidence type="ECO:0000313" key="3">
    <source>
        <dbReference type="EMBL" id="KAJ7189372.1"/>
    </source>
</evidence>
<sequence length="231" mass="26392">MSDGDAYSSPLYEPSQLDEEVRLKRVAELPPDQLAEYRALRRAKRIRNGHSPTSSPNPSPSSSPAKPYFKDNDPPTPRASATASRELLFDLYAPGGALDSQIGSQTFVDRLCGYEGEPEEEYRHGEARLGTEDDAAPPETQYSENDHEQELQIEILRTRMAAVVRERDEAIRERDEALQELDEERTGRREYQEKVREQCALWFHERKQLSAELNIWRNAAQAAARIPRHSE</sequence>
<dbReference type="EMBL" id="JARJCW010000180">
    <property type="protein sequence ID" value="KAJ7189372.1"/>
    <property type="molecule type" value="Genomic_DNA"/>
</dbReference>
<feature type="coiled-coil region" evidence="1">
    <location>
        <begin position="153"/>
        <end position="194"/>
    </location>
</feature>
<reference evidence="3" key="1">
    <citation type="submission" date="2023-03" db="EMBL/GenBank/DDBJ databases">
        <title>Massive genome expansion in bonnet fungi (Mycena s.s.) driven by repeated elements and novel gene families across ecological guilds.</title>
        <authorList>
            <consortium name="Lawrence Berkeley National Laboratory"/>
            <person name="Harder C.B."/>
            <person name="Miyauchi S."/>
            <person name="Viragh M."/>
            <person name="Kuo A."/>
            <person name="Thoen E."/>
            <person name="Andreopoulos B."/>
            <person name="Lu D."/>
            <person name="Skrede I."/>
            <person name="Drula E."/>
            <person name="Henrissat B."/>
            <person name="Morin E."/>
            <person name="Kohler A."/>
            <person name="Barry K."/>
            <person name="LaButti K."/>
            <person name="Morin E."/>
            <person name="Salamov A."/>
            <person name="Lipzen A."/>
            <person name="Mereny Z."/>
            <person name="Hegedus B."/>
            <person name="Baldrian P."/>
            <person name="Stursova M."/>
            <person name="Weitz H."/>
            <person name="Taylor A."/>
            <person name="Grigoriev I.V."/>
            <person name="Nagy L.G."/>
            <person name="Martin F."/>
            <person name="Kauserud H."/>
        </authorList>
    </citation>
    <scope>NUCLEOTIDE SEQUENCE</scope>
    <source>
        <strain evidence="3">9144</strain>
    </source>
</reference>
<dbReference type="Proteomes" id="UP001219525">
    <property type="component" value="Unassembled WGS sequence"/>
</dbReference>
<protein>
    <submittedName>
        <fullName evidence="3">Uncharacterized protein</fullName>
    </submittedName>
</protein>
<proteinExistence type="predicted"/>
<evidence type="ECO:0000313" key="4">
    <source>
        <dbReference type="Proteomes" id="UP001219525"/>
    </source>
</evidence>
<keyword evidence="4" id="KW-1185">Reference proteome</keyword>
<feature type="region of interest" description="Disordered" evidence="2">
    <location>
        <begin position="40"/>
        <end position="82"/>
    </location>
</feature>
<comment type="caution">
    <text evidence="3">The sequence shown here is derived from an EMBL/GenBank/DDBJ whole genome shotgun (WGS) entry which is preliminary data.</text>
</comment>
<evidence type="ECO:0000256" key="1">
    <source>
        <dbReference type="SAM" id="Coils"/>
    </source>
</evidence>
<feature type="compositionally biased region" description="Basic and acidic residues" evidence="2">
    <location>
        <begin position="121"/>
        <end position="131"/>
    </location>
</feature>
<keyword evidence="1" id="KW-0175">Coiled coil</keyword>
<name>A0AAD6UPP8_9AGAR</name>
<gene>
    <name evidence="3" type="ORF">GGX14DRAFT_408882</name>
</gene>